<dbReference type="PANTHER" id="PTHR10030:SF37">
    <property type="entry name" value="ALPHA-L-FUCOSIDASE-RELATED"/>
    <property type="match status" value="1"/>
</dbReference>
<dbReference type="OrthoDB" id="1389336at2"/>
<dbReference type="InterPro" id="IPR016286">
    <property type="entry name" value="FUC_metazoa-typ"/>
</dbReference>
<dbReference type="InterPro" id="IPR000933">
    <property type="entry name" value="Glyco_hydro_29"/>
</dbReference>
<evidence type="ECO:0000256" key="1">
    <source>
        <dbReference type="ARBA" id="ARBA00004071"/>
    </source>
</evidence>
<keyword evidence="4 8" id="KW-0732">Signal</keyword>
<dbReference type="GO" id="GO:0005764">
    <property type="term" value="C:lysosome"/>
    <property type="evidence" value="ECO:0007669"/>
    <property type="project" value="TreeGrafter"/>
</dbReference>
<protein>
    <recommendedName>
        <fullName evidence="3">alpha-L-fucosidase</fullName>
        <ecNumber evidence="3">3.2.1.51</ecNumber>
    </recommendedName>
</protein>
<dbReference type="SUPFAM" id="SSF51445">
    <property type="entry name" value="(Trans)glycosidases"/>
    <property type="match status" value="1"/>
</dbReference>
<feature type="signal peptide" evidence="8">
    <location>
        <begin position="1"/>
        <end position="21"/>
    </location>
</feature>
<dbReference type="InterPro" id="IPR057739">
    <property type="entry name" value="Glyco_hydro_29_N"/>
</dbReference>
<feature type="chain" id="PRO_5020899255" description="alpha-L-fucosidase" evidence="8">
    <location>
        <begin position="22"/>
        <end position="435"/>
    </location>
</feature>
<evidence type="ECO:0000313" key="11">
    <source>
        <dbReference type="Proteomes" id="UP000297031"/>
    </source>
</evidence>
<gene>
    <name evidence="10" type="ORF">E7746_11440</name>
</gene>
<dbReference type="Gene3D" id="3.20.20.80">
    <property type="entry name" value="Glycosidases"/>
    <property type="match status" value="1"/>
</dbReference>
<dbReference type="GO" id="GO:0004560">
    <property type="term" value="F:alpha-L-fucosidase activity"/>
    <property type="evidence" value="ECO:0007669"/>
    <property type="project" value="InterPro"/>
</dbReference>
<dbReference type="EMBL" id="CP039393">
    <property type="protein sequence ID" value="QCD36455.1"/>
    <property type="molecule type" value="Genomic_DNA"/>
</dbReference>
<evidence type="ECO:0000313" key="10">
    <source>
        <dbReference type="EMBL" id="QCD36455.1"/>
    </source>
</evidence>
<dbReference type="RefSeq" id="WP_136410878.1">
    <property type="nucleotide sequence ID" value="NZ_CP039393.1"/>
</dbReference>
<keyword evidence="5" id="KW-0378">Hydrolase</keyword>
<evidence type="ECO:0000256" key="4">
    <source>
        <dbReference type="ARBA" id="ARBA00022729"/>
    </source>
</evidence>
<dbReference type="GO" id="GO:0006004">
    <property type="term" value="P:fucose metabolic process"/>
    <property type="evidence" value="ECO:0007669"/>
    <property type="project" value="InterPro"/>
</dbReference>
<keyword evidence="11" id="KW-1185">Reference proteome</keyword>
<dbReference type="AlphaFoldDB" id="A0A4P7VQA5"/>
<evidence type="ECO:0000256" key="6">
    <source>
        <dbReference type="ARBA" id="ARBA00023295"/>
    </source>
</evidence>
<organism evidence="10 11">
    <name type="scientific">Muribaculum gordoncarteri</name>
    <dbReference type="NCBI Taxonomy" id="2530390"/>
    <lineage>
        <taxon>Bacteria</taxon>
        <taxon>Pseudomonadati</taxon>
        <taxon>Bacteroidota</taxon>
        <taxon>Bacteroidia</taxon>
        <taxon>Bacteroidales</taxon>
        <taxon>Muribaculaceae</taxon>
        <taxon>Muribaculum</taxon>
    </lineage>
</organism>
<dbReference type="InterPro" id="IPR017853">
    <property type="entry name" value="GH"/>
</dbReference>
<dbReference type="PIRSF" id="PIRSF001092">
    <property type="entry name" value="Alpha-L-fucosidase"/>
    <property type="match status" value="1"/>
</dbReference>
<proteinExistence type="inferred from homology"/>
<comment type="similarity">
    <text evidence="2">Belongs to the glycosyl hydrolase 29 family.</text>
</comment>
<keyword evidence="6" id="KW-0326">Glycosidase</keyword>
<dbReference type="SMART" id="SM00812">
    <property type="entry name" value="Alpha_L_fucos"/>
    <property type="match status" value="1"/>
</dbReference>
<dbReference type="PANTHER" id="PTHR10030">
    <property type="entry name" value="ALPHA-L-FUCOSIDASE"/>
    <property type="match status" value="1"/>
</dbReference>
<feature type="site" description="May be important for catalysis" evidence="7">
    <location>
        <position position="279"/>
    </location>
</feature>
<evidence type="ECO:0000256" key="3">
    <source>
        <dbReference type="ARBA" id="ARBA00012662"/>
    </source>
</evidence>
<dbReference type="Proteomes" id="UP000297031">
    <property type="component" value="Chromosome"/>
</dbReference>
<evidence type="ECO:0000259" key="9">
    <source>
        <dbReference type="Pfam" id="PF01120"/>
    </source>
</evidence>
<evidence type="ECO:0000256" key="5">
    <source>
        <dbReference type="ARBA" id="ARBA00022801"/>
    </source>
</evidence>
<evidence type="ECO:0000256" key="7">
    <source>
        <dbReference type="PIRSR" id="PIRSR001092-1"/>
    </source>
</evidence>
<dbReference type="PRINTS" id="PR00741">
    <property type="entry name" value="GLHYDRLASE29"/>
</dbReference>
<feature type="domain" description="Glycoside hydrolase family 29 N-terminal" evidence="9">
    <location>
        <begin position="31"/>
        <end position="347"/>
    </location>
</feature>
<dbReference type="EC" id="3.2.1.51" evidence="3"/>
<reference evidence="10 11" key="1">
    <citation type="submission" date="2019-02" db="EMBL/GenBank/DDBJ databases">
        <title>Isolation and identification of novel species under the genus Muribaculum.</title>
        <authorList>
            <person name="Miyake S."/>
            <person name="Ding Y."/>
            <person name="Low A."/>
            <person name="Soh M."/>
            <person name="Seedorf H."/>
        </authorList>
    </citation>
    <scope>NUCLEOTIDE SEQUENCE [LARGE SCALE GENOMIC DNA]</scope>
    <source>
        <strain evidence="10 11">TLL-A4</strain>
    </source>
</reference>
<dbReference type="Pfam" id="PF01120">
    <property type="entry name" value="Alpha_L_fucos"/>
    <property type="match status" value="1"/>
</dbReference>
<dbReference type="KEGG" id="mgod:E7746_11440"/>
<evidence type="ECO:0000256" key="2">
    <source>
        <dbReference type="ARBA" id="ARBA00007951"/>
    </source>
</evidence>
<sequence length="435" mass="49128">MKHLRKILAAMCLSAVVSGFAADYVPSPEIKKAQAQFEDARFGIFLHWGLYSMFAQGEWYLNYGVNAEEYAKSARAFYPADFDAAAWVSAIKAAGAKYICITSRHHDGFSMWGTKQSPYNIVDATPFGRDVLKELADECHRQGVRLHFYYSHIDWTREDYPQGRTGHDTGRDSTKVNWPGYYDFMNAQLTELLTNYGEIGAIWFDGWWDHDEDTVPFDWQLDEQYAMIHRLQPSCLIGNNHHQSPYPGEDIQIFERDLPGENTAGLSGQEVSRLPLETCQTMNGMWGYKIKDQDYKSVKELVHYLVKAAGMGANLLLNIGPQPNGELPAAALDRLKGIGEWMNRYGETFYGTKAGDFPAQEWGTTTRKGDRLFVHILNAKSNEIELPLTCKVKKAFTYDGKKPVKTVKTPGGVKLVLDEVPDGIDHIVELQTSGR</sequence>
<name>A0A4P7VQA5_9BACT</name>
<evidence type="ECO:0000256" key="8">
    <source>
        <dbReference type="SAM" id="SignalP"/>
    </source>
</evidence>
<comment type="function">
    <text evidence="1">Alpha-L-fucosidase is responsible for hydrolyzing the alpha-1,6-linked fucose joined to the reducing-end N-acetylglucosamine of the carbohydrate moieties of glycoproteins.</text>
</comment>
<dbReference type="GO" id="GO:0016139">
    <property type="term" value="P:glycoside catabolic process"/>
    <property type="evidence" value="ECO:0007669"/>
    <property type="project" value="TreeGrafter"/>
</dbReference>
<accession>A0A4P7VQA5</accession>